<reference evidence="2" key="1">
    <citation type="journal article" date="2019" name="BMC Genomics">
        <title>A new reference genome for Sorghum bicolor reveals high levels of sequence similarity between sweet and grain genotypes: implications for the genetics of sugar metabolism.</title>
        <authorList>
            <person name="Cooper E.A."/>
            <person name="Brenton Z.W."/>
            <person name="Flinn B.S."/>
            <person name="Jenkins J."/>
            <person name="Shu S."/>
            <person name="Flowers D."/>
            <person name="Luo F."/>
            <person name="Wang Y."/>
            <person name="Xia P."/>
            <person name="Barry K."/>
            <person name="Daum C."/>
            <person name="Lipzen A."/>
            <person name="Yoshinaga Y."/>
            <person name="Schmutz J."/>
            <person name="Saski C."/>
            <person name="Vermerris W."/>
            <person name="Kresovich S."/>
        </authorList>
    </citation>
    <scope>NUCLEOTIDE SEQUENCE</scope>
</reference>
<comment type="caution">
    <text evidence="2">The sequence shown here is derived from an EMBL/GenBank/DDBJ whole genome shotgun (WGS) entry which is preliminary data.</text>
</comment>
<reference evidence="2" key="2">
    <citation type="submission" date="2020-10" db="EMBL/GenBank/DDBJ databases">
        <authorList>
            <person name="Cooper E.A."/>
            <person name="Brenton Z.W."/>
            <person name="Flinn B.S."/>
            <person name="Jenkins J."/>
            <person name="Shu S."/>
            <person name="Flowers D."/>
            <person name="Luo F."/>
            <person name="Wang Y."/>
            <person name="Xia P."/>
            <person name="Barry K."/>
            <person name="Daum C."/>
            <person name="Lipzen A."/>
            <person name="Yoshinaga Y."/>
            <person name="Schmutz J."/>
            <person name="Saski C."/>
            <person name="Vermerris W."/>
            <person name="Kresovich S."/>
        </authorList>
    </citation>
    <scope>NUCLEOTIDE SEQUENCE</scope>
</reference>
<accession>A0A921U565</accession>
<evidence type="ECO:0000313" key="3">
    <source>
        <dbReference type="Proteomes" id="UP000807115"/>
    </source>
</evidence>
<organism evidence="2 3">
    <name type="scientific">Sorghum bicolor</name>
    <name type="common">Sorghum</name>
    <name type="synonym">Sorghum vulgare</name>
    <dbReference type="NCBI Taxonomy" id="4558"/>
    <lineage>
        <taxon>Eukaryota</taxon>
        <taxon>Viridiplantae</taxon>
        <taxon>Streptophyta</taxon>
        <taxon>Embryophyta</taxon>
        <taxon>Tracheophyta</taxon>
        <taxon>Spermatophyta</taxon>
        <taxon>Magnoliopsida</taxon>
        <taxon>Liliopsida</taxon>
        <taxon>Poales</taxon>
        <taxon>Poaceae</taxon>
        <taxon>PACMAD clade</taxon>
        <taxon>Panicoideae</taxon>
        <taxon>Andropogonodae</taxon>
        <taxon>Andropogoneae</taxon>
        <taxon>Sorghinae</taxon>
        <taxon>Sorghum</taxon>
    </lineage>
</organism>
<evidence type="ECO:0000256" key="1">
    <source>
        <dbReference type="SAM" id="MobiDB-lite"/>
    </source>
</evidence>
<name>A0A921U565_SORBI</name>
<dbReference type="AlphaFoldDB" id="A0A921U565"/>
<protein>
    <submittedName>
        <fullName evidence="2">Uncharacterized protein</fullName>
    </submittedName>
</protein>
<feature type="region of interest" description="Disordered" evidence="1">
    <location>
        <begin position="90"/>
        <end position="110"/>
    </location>
</feature>
<feature type="compositionally biased region" description="Basic and acidic residues" evidence="1">
    <location>
        <begin position="93"/>
        <end position="102"/>
    </location>
</feature>
<dbReference type="EMBL" id="CM027688">
    <property type="protein sequence ID" value="KAG0518200.1"/>
    <property type="molecule type" value="Genomic_DNA"/>
</dbReference>
<gene>
    <name evidence="2" type="ORF">BDA96_09G155100</name>
</gene>
<sequence length="110" mass="11587">MVFLASENTRFGRLRGAKLALGSSTSPLTPSFVSLLLLRSSPSPYRSREPAPPPPSAATIVGSPPLSAIAGGGSRGVLYGWRVELDVVDEEERGGHSKDHLARPGALQPR</sequence>
<proteinExistence type="predicted"/>
<dbReference type="Proteomes" id="UP000807115">
    <property type="component" value="Chromosome 9"/>
</dbReference>
<evidence type="ECO:0000313" key="2">
    <source>
        <dbReference type="EMBL" id="KAG0518200.1"/>
    </source>
</evidence>